<dbReference type="GO" id="GO:0005524">
    <property type="term" value="F:ATP binding"/>
    <property type="evidence" value="ECO:0007669"/>
    <property type="project" value="UniProtKB-KW"/>
</dbReference>
<comment type="catalytic activity">
    <reaction evidence="7">
        <text>L-threonyl-[protein] + ATP = O-phospho-L-threonyl-[protein] + ADP + H(+)</text>
        <dbReference type="Rhea" id="RHEA:46608"/>
        <dbReference type="Rhea" id="RHEA-COMP:11060"/>
        <dbReference type="Rhea" id="RHEA-COMP:11605"/>
        <dbReference type="ChEBI" id="CHEBI:15378"/>
        <dbReference type="ChEBI" id="CHEBI:30013"/>
        <dbReference type="ChEBI" id="CHEBI:30616"/>
        <dbReference type="ChEBI" id="CHEBI:61977"/>
        <dbReference type="ChEBI" id="CHEBI:456216"/>
        <dbReference type="EC" id="2.7.11.1"/>
    </reaction>
</comment>
<dbReference type="OrthoDB" id="162894at2759"/>
<sequence length="433" mass="49689">MSYESKSLFQSNINLLNHSKDRHVFPHSQAYVRIFYMLKGIRSRIKDTFDSLSEIIATTKFDNINERKLFMSLIKEVNSLLTCTFGTLYPISNEVVQNIHQLLLDETLNSKNAISIKFSKEAMKALKAVLVITRIFTLIQVGKEFTSIKSPDTEAPFKSTTNSCKNVERSEYSGFSRLKAFNSSVHNKARKQLPFSSDNEDDDYMTIVCRICDKRVRADLIEQHTFSCMNAYRSETKVQSINNIILEIQKNFIKDYLSEEWPGPRQKSVSETIPLLHASILLNRAFEIDPFNVDSADELSVISETLQMFTNYNLPNEIICEIVQLKRKVIEKRCACNAIAHASEIMKQTRVDNTGEPDFAIKTTISDFQFIKRISSGAFARVYLAKKKATGDIYAIKVQPKDDVIQKNQVKRVMAEKNILLKFNNPYIINFCM</sequence>
<feature type="domain" description="Protein kinase" evidence="9">
    <location>
        <begin position="368"/>
        <end position="433"/>
    </location>
</feature>
<evidence type="ECO:0000313" key="10">
    <source>
        <dbReference type="EMBL" id="OHT10683.1"/>
    </source>
</evidence>
<keyword evidence="4" id="KW-0547">Nucleotide-binding</keyword>
<dbReference type="Proteomes" id="UP000179807">
    <property type="component" value="Unassembled WGS sequence"/>
</dbReference>
<evidence type="ECO:0000256" key="8">
    <source>
        <dbReference type="ARBA" id="ARBA00048679"/>
    </source>
</evidence>
<dbReference type="PROSITE" id="PS50011">
    <property type="entry name" value="PROTEIN_KINASE_DOM"/>
    <property type="match status" value="1"/>
</dbReference>
<dbReference type="EC" id="2.7.11.1" evidence="1"/>
<organism evidence="10 11">
    <name type="scientific">Tritrichomonas foetus</name>
    <dbReference type="NCBI Taxonomy" id="1144522"/>
    <lineage>
        <taxon>Eukaryota</taxon>
        <taxon>Metamonada</taxon>
        <taxon>Parabasalia</taxon>
        <taxon>Tritrichomonadida</taxon>
        <taxon>Tritrichomonadidae</taxon>
        <taxon>Tritrichomonas</taxon>
    </lineage>
</organism>
<evidence type="ECO:0000256" key="4">
    <source>
        <dbReference type="ARBA" id="ARBA00022741"/>
    </source>
</evidence>
<dbReference type="GeneID" id="94826458"/>
<dbReference type="Gene3D" id="3.30.200.20">
    <property type="entry name" value="Phosphorylase Kinase, domain 1"/>
    <property type="match status" value="1"/>
</dbReference>
<keyword evidence="6" id="KW-0067">ATP-binding</keyword>
<dbReference type="RefSeq" id="XP_068363819.1">
    <property type="nucleotide sequence ID" value="XM_068491754.1"/>
</dbReference>
<keyword evidence="3" id="KW-0808">Transferase</keyword>
<dbReference type="SUPFAM" id="SSF56112">
    <property type="entry name" value="Protein kinase-like (PK-like)"/>
    <property type="match status" value="1"/>
</dbReference>
<dbReference type="VEuPathDB" id="TrichDB:TRFO_04199"/>
<evidence type="ECO:0000256" key="5">
    <source>
        <dbReference type="ARBA" id="ARBA00022777"/>
    </source>
</evidence>
<evidence type="ECO:0000256" key="1">
    <source>
        <dbReference type="ARBA" id="ARBA00012513"/>
    </source>
</evidence>
<accession>A0A1J4KHK3</accession>
<dbReference type="AlphaFoldDB" id="A0A1J4KHK3"/>
<dbReference type="InterPro" id="IPR000719">
    <property type="entry name" value="Prot_kinase_dom"/>
</dbReference>
<dbReference type="PANTHER" id="PTHR24356">
    <property type="entry name" value="SERINE/THREONINE-PROTEIN KINASE"/>
    <property type="match status" value="1"/>
</dbReference>
<gene>
    <name evidence="10" type="ORF">TRFO_04199</name>
</gene>
<evidence type="ECO:0000313" key="11">
    <source>
        <dbReference type="Proteomes" id="UP000179807"/>
    </source>
</evidence>
<keyword evidence="11" id="KW-1185">Reference proteome</keyword>
<keyword evidence="5" id="KW-0418">Kinase</keyword>
<dbReference type="InterPro" id="IPR011009">
    <property type="entry name" value="Kinase-like_dom_sf"/>
</dbReference>
<keyword evidence="2" id="KW-0723">Serine/threonine-protein kinase</keyword>
<protein>
    <recommendedName>
        <fullName evidence="1">non-specific serine/threonine protein kinase</fullName>
        <ecNumber evidence="1">2.7.11.1</ecNumber>
    </recommendedName>
</protein>
<reference evidence="10" key="1">
    <citation type="submission" date="2016-10" db="EMBL/GenBank/DDBJ databases">
        <authorList>
            <person name="Benchimol M."/>
            <person name="Almeida L.G."/>
            <person name="Vasconcelos A.T."/>
            <person name="Perreira-Neves A."/>
            <person name="Rosa I.A."/>
            <person name="Tasca T."/>
            <person name="Bogo M.R."/>
            <person name="de Souza W."/>
        </authorList>
    </citation>
    <scope>NUCLEOTIDE SEQUENCE [LARGE SCALE GENOMIC DNA]</scope>
    <source>
        <strain evidence="10">K</strain>
    </source>
</reference>
<dbReference type="InterPro" id="IPR050236">
    <property type="entry name" value="Ser_Thr_kinase_AGC"/>
</dbReference>
<comment type="catalytic activity">
    <reaction evidence="8">
        <text>L-seryl-[protein] + ATP = O-phospho-L-seryl-[protein] + ADP + H(+)</text>
        <dbReference type="Rhea" id="RHEA:17989"/>
        <dbReference type="Rhea" id="RHEA-COMP:9863"/>
        <dbReference type="Rhea" id="RHEA-COMP:11604"/>
        <dbReference type="ChEBI" id="CHEBI:15378"/>
        <dbReference type="ChEBI" id="CHEBI:29999"/>
        <dbReference type="ChEBI" id="CHEBI:30616"/>
        <dbReference type="ChEBI" id="CHEBI:83421"/>
        <dbReference type="ChEBI" id="CHEBI:456216"/>
        <dbReference type="EC" id="2.7.11.1"/>
    </reaction>
</comment>
<dbReference type="Pfam" id="PF00069">
    <property type="entry name" value="Pkinase"/>
    <property type="match status" value="1"/>
</dbReference>
<evidence type="ECO:0000256" key="6">
    <source>
        <dbReference type="ARBA" id="ARBA00022840"/>
    </source>
</evidence>
<evidence type="ECO:0000256" key="3">
    <source>
        <dbReference type="ARBA" id="ARBA00022679"/>
    </source>
</evidence>
<dbReference type="GO" id="GO:0004674">
    <property type="term" value="F:protein serine/threonine kinase activity"/>
    <property type="evidence" value="ECO:0007669"/>
    <property type="project" value="UniProtKB-KW"/>
</dbReference>
<dbReference type="PANTHER" id="PTHR24356:SF1">
    <property type="entry name" value="SERINE_THREONINE-PROTEIN KINASE GREATWALL"/>
    <property type="match status" value="1"/>
</dbReference>
<evidence type="ECO:0000256" key="7">
    <source>
        <dbReference type="ARBA" id="ARBA00047899"/>
    </source>
</evidence>
<name>A0A1J4KHK3_9EUKA</name>
<evidence type="ECO:0000259" key="9">
    <source>
        <dbReference type="PROSITE" id="PS50011"/>
    </source>
</evidence>
<comment type="caution">
    <text evidence="10">The sequence shown here is derived from an EMBL/GenBank/DDBJ whole genome shotgun (WGS) entry which is preliminary data.</text>
</comment>
<proteinExistence type="predicted"/>
<dbReference type="EMBL" id="MLAK01000605">
    <property type="protein sequence ID" value="OHT10683.1"/>
    <property type="molecule type" value="Genomic_DNA"/>
</dbReference>
<evidence type="ECO:0000256" key="2">
    <source>
        <dbReference type="ARBA" id="ARBA00022527"/>
    </source>
</evidence>
<dbReference type="GO" id="GO:0035556">
    <property type="term" value="P:intracellular signal transduction"/>
    <property type="evidence" value="ECO:0007669"/>
    <property type="project" value="TreeGrafter"/>
</dbReference>